<evidence type="ECO:0000313" key="3">
    <source>
        <dbReference type="EMBL" id="KAK0485695.1"/>
    </source>
</evidence>
<feature type="compositionally biased region" description="Acidic residues" evidence="1">
    <location>
        <begin position="242"/>
        <end position="257"/>
    </location>
</feature>
<dbReference type="InterPro" id="IPR011948">
    <property type="entry name" value="Dullard_phosphatase"/>
</dbReference>
<protein>
    <submittedName>
        <fullName evidence="3">Protein phosphatase</fullName>
    </submittedName>
</protein>
<feature type="domain" description="FCP1 homology" evidence="2">
    <location>
        <begin position="294"/>
        <end position="453"/>
    </location>
</feature>
<dbReference type="CDD" id="cd07521">
    <property type="entry name" value="HAD_FCP1-like"/>
    <property type="match status" value="1"/>
</dbReference>
<dbReference type="Gene3D" id="3.40.50.1000">
    <property type="entry name" value="HAD superfamily/HAD-like"/>
    <property type="match status" value="1"/>
</dbReference>
<dbReference type="AlphaFoldDB" id="A0AA39PK01"/>
<feature type="region of interest" description="Disordered" evidence="1">
    <location>
        <begin position="104"/>
        <end position="170"/>
    </location>
</feature>
<feature type="region of interest" description="Disordered" evidence="1">
    <location>
        <begin position="1"/>
        <end position="36"/>
    </location>
</feature>
<accession>A0AA39PK01</accession>
<feature type="region of interest" description="Disordered" evidence="1">
    <location>
        <begin position="188"/>
        <end position="257"/>
    </location>
</feature>
<dbReference type="PROSITE" id="PS50969">
    <property type="entry name" value="FCP1"/>
    <property type="match status" value="1"/>
</dbReference>
<dbReference type="InterPro" id="IPR004274">
    <property type="entry name" value="FCP1_dom"/>
</dbReference>
<comment type="caution">
    <text evidence="3">The sequence shown here is derived from an EMBL/GenBank/DDBJ whole genome shotgun (WGS) entry which is preliminary data.</text>
</comment>
<keyword evidence="4" id="KW-1185">Reference proteome</keyword>
<dbReference type="InterPro" id="IPR036412">
    <property type="entry name" value="HAD-like_sf"/>
</dbReference>
<sequence>MSPSLRQRFFLKSKDSPTQSLQHSQGTTGSTDSPFSRIRRFPCSIYIDLATLIPESDPQTDASAPTALSSDPSVSDRDHDTSLNITLANIHRVPFYRRRNNKSDAALSSSIIKPPTRRRRAKPSFLSRVVHRVVPCVPDSSAPQPDSDTPPSDPSAAQLDSHLNPSLSSDVANQLDNNVALDLPHVMTQESSSPHDPDVIVPPPSSVYLLPQDETDGVTSGAVQPPGSTGEPIARTPTRDTDDSEATSYMDDDGDDTQIDMQAEEDRLIRNGGCGIPIGPDGMPQPLLPPIAPHHAGRKCLVLDLDETLVHSSFRQAVQNADFIVPVEIEYTWHQFHVLKRPGVDAFLKKMGELYEVVVFTASLSKYADPVLDKLDIHQAVAHRLFRESCYSHNGNYVKDLSQLGRAITDTIILDNSPASYIFHPNNAVPVSSWFNDPHDAELVDLIPFLIDLTSVPDVRGILDPARQ</sequence>
<evidence type="ECO:0000259" key="2">
    <source>
        <dbReference type="PROSITE" id="PS50969"/>
    </source>
</evidence>
<dbReference type="PANTHER" id="PTHR12210">
    <property type="entry name" value="DULLARD PROTEIN PHOSPHATASE"/>
    <property type="match status" value="1"/>
</dbReference>
<feature type="region of interest" description="Disordered" evidence="1">
    <location>
        <begin position="56"/>
        <end position="79"/>
    </location>
</feature>
<evidence type="ECO:0000313" key="4">
    <source>
        <dbReference type="Proteomes" id="UP001175227"/>
    </source>
</evidence>
<gene>
    <name evidence="3" type="ORF">IW261DRAFT_1559144</name>
</gene>
<dbReference type="GO" id="GO:0016791">
    <property type="term" value="F:phosphatase activity"/>
    <property type="evidence" value="ECO:0007669"/>
    <property type="project" value="InterPro"/>
</dbReference>
<dbReference type="Pfam" id="PF03031">
    <property type="entry name" value="NIF"/>
    <property type="match status" value="1"/>
</dbReference>
<reference evidence="3" key="1">
    <citation type="submission" date="2023-06" db="EMBL/GenBank/DDBJ databases">
        <authorList>
            <consortium name="Lawrence Berkeley National Laboratory"/>
            <person name="Ahrendt S."/>
            <person name="Sahu N."/>
            <person name="Indic B."/>
            <person name="Wong-Bajracharya J."/>
            <person name="Merenyi Z."/>
            <person name="Ke H.-M."/>
            <person name="Monk M."/>
            <person name="Kocsube S."/>
            <person name="Drula E."/>
            <person name="Lipzen A."/>
            <person name="Balint B."/>
            <person name="Henrissat B."/>
            <person name="Andreopoulos B."/>
            <person name="Martin F.M."/>
            <person name="Harder C.B."/>
            <person name="Rigling D."/>
            <person name="Ford K.L."/>
            <person name="Foster G.D."/>
            <person name="Pangilinan J."/>
            <person name="Papanicolaou A."/>
            <person name="Barry K."/>
            <person name="LaButti K."/>
            <person name="Viragh M."/>
            <person name="Koriabine M."/>
            <person name="Yan M."/>
            <person name="Riley R."/>
            <person name="Champramary S."/>
            <person name="Plett K.L."/>
            <person name="Tsai I.J."/>
            <person name="Slot J."/>
            <person name="Sipos G."/>
            <person name="Plett J."/>
            <person name="Nagy L.G."/>
            <person name="Grigoriev I.V."/>
        </authorList>
    </citation>
    <scope>NUCLEOTIDE SEQUENCE</scope>
    <source>
        <strain evidence="3">ICMP 16352</strain>
    </source>
</reference>
<dbReference type="InterPro" id="IPR050365">
    <property type="entry name" value="TIM50"/>
</dbReference>
<dbReference type="Proteomes" id="UP001175227">
    <property type="component" value="Unassembled WGS sequence"/>
</dbReference>
<proteinExistence type="predicted"/>
<evidence type="ECO:0000256" key="1">
    <source>
        <dbReference type="SAM" id="MobiDB-lite"/>
    </source>
</evidence>
<name>A0AA39PK01_9AGAR</name>
<feature type="compositionally biased region" description="Polar residues" evidence="1">
    <location>
        <begin position="161"/>
        <end position="170"/>
    </location>
</feature>
<dbReference type="NCBIfam" id="TIGR02251">
    <property type="entry name" value="HIF-SF_euk"/>
    <property type="match status" value="1"/>
</dbReference>
<dbReference type="SMART" id="SM00577">
    <property type="entry name" value="CPDc"/>
    <property type="match status" value="1"/>
</dbReference>
<dbReference type="FunFam" id="3.40.50.1000:FF:000093">
    <property type="entry name" value="NLI interacting factor-like phosphatase family protein"/>
    <property type="match status" value="1"/>
</dbReference>
<organism evidence="3 4">
    <name type="scientific">Armillaria novae-zelandiae</name>
    <dbReference type="NCBI Taxonomy" id="153914"/>
    <lineage>
        <taxon>Eukaryota</taxon>
        <taxon>Fungi</taxon>
        <taxon>Dikarya</taxon>
        <taxon>Basidiomycota</taxon>
        <taxon>Agaricomycotina</taxon>
        <taxon>Agaricomycetes</taxon>
        <taxon>Agaricomycetidae</taxon>
        <taxon>Agaricales</taxon>
        <taxon>Marasmiineae</taxon>
        <taxon>Physalacriaceae</taxon>
        <taxon>Armillaria</taxon>
    </lineage>
</organism>
<feature type="compositionally biased region" description="Low complexity" evidence="1">
    <location>
        <begin position="138"/>
        <end position="157"/>
    </location>
</feature>
<dbReference type="InterPro" id="IPR023214">
    <property type="entry name" value="HAD_sf"/>
</dbReference>
<feature type="compositionally biased region" description="Polar residues" evidence="1">
    <location>
        <begin position="57"/>
        <end position="73"/>
    </location>
</feature>
<dbReference type="SUPFAM" id="SSF56784">
    <property type="entry name" value="HAD-like"/>
    <property type="match status" value="1"/>
</dbReference>
<feature type="compositionally biased region" description="Polar residues" evidence="1">
    <location>
        <begin position="16"/>
        <end position="34"/>
    </location>
</feature>
<dbReference type="EMBL" id="JAUEPR010000004">
    <property type="protein sequence ID" value="KAK0485695.1"/>
    <property type="molecule type" value="Genomic_DNA"/>
</dbReference>